<dbReference type="InterPro" id="IPR018357">
    <property type="entry name" value="Hexapep_transf_CS"/>
</dbReference>
<evidence type="ECO:0000256" key="3">
    <source>
        <dbReference type="ARBA" id="ARBA00022737"/>
    </source>
</evidence>
<dbReference type="PANTHER" id="PTHR23416:SF23">
    <property type="entry name" value="ACETYLTRANSFERASE C18B11.09C-RELATED"/>
    <property type="match status" value="1"/>
</dbReference>
<dbReference type="InterPro" id="IPR011004">
    <property type="entry name" value="Trimer_LpxA-like_sf"/>
</dbReference>
<dbReference type="PROSITE" id="PS00101">
    <property type="entry name" value="HEXAPEP_TRANSFERASES"/>
    <property type="match status" value="1"/>
</dbReference>
<gene>
    <name evidence="4" type="ORF">SAMN04488529_101957</name>
</gene>
<dbReference type="STRING" id="94869.SAMN04488529_101957"/>
<keyword evidence="3" id="KW-0677">Repeat</keyword>
<dbReference type="Proteomes" id="UP000198597">
    <property type="component" value="Unassembled WGS sequence"/>
</dbReference>
<dbReference type="SUPFAM" id="SSF51161">
    <property type="entry name" value="Trimeric LpxA-like enzymes"/>
    <property type="match status" value="1"/>
</dbReference>
<keyword evidence="2 4" id="KW-0808">Transferase</keyword>
<dbReference type="GO" id="GO:0005829">
    <property type="term" value="C:cytosol"/>
    <property type="evidence" value="ECO:0007669"/>
    <property type="project" value="TreeGrafter"/>
</dbReference>
<evidence type="ECO:0000256" key="2">
    <source>
        <dbReference type="ARBA" id="ARBA00022679"/>
    </source>
</evidence>
<dbReference type="InterPro" id="IPR001451">
    <property type="entry name" value="Hexapep"/>
</dbReference>
<sequence>MIFKKSLKFIDNYIYKFCRKYVDIMPERFIKIIAFYHPDPYLRKQYYEKLGVRMGENTLANLGLTVIRTGKSICLYIGDNVSIAPNVVFICKSEANNGKEINEIQYVKDVLTKEGIIIVEDEVWIGANATIMPGITIGKCSIVGAGSVVTIDIEPYSVYAGVPARKIRDLKEN</sequence>
<accession>A0A1H0NUI7</accession>
<dbReference type="InterPro" id="IPR051159">
    <property type="entry name" value="Hexapeptide_acetyltransf"/>
</dbReference>
<name>A0A1H0NUI7_9CLOT</name>
<dbReference type="PANTHER" id="PTHR23416">
    <property type="entry name" value="SIALIC ACID SYNTHASE-RELATED"/>
    <property type="match status" value="1"/>
</dbReference>
<dbReference type="OrthoDB" id="9801697at2"/>
<dbReference type="EMBL" id="FNJM01000001">
    <property type="protein sequence ID" value="SDO96196.1"/>
    <property type="molecule type" value="Genomic_DNA"/>
</dbReference>
<dbReference type="GO" id="GO:0008374">
    <property type="term" value="F:O-acyltransferase activity"/>
    <property type="evidence" value="ECO:0007669"/>
    <property type="project" value="TreeGrafter"/>
</dbReference>
<evidence type="ECO:0000313" key="4">
    <source>
        <dbReference type="EMBL" id="SDO96196.1"/>
    </source>
</evidence>
<dbReference type="AlphaFoldDB" id="A0A1H0NUI7"/>
<dbReference type="Pfam" id="PF00132">
    <property type="entry name" value="Hexapep"/>
    <property type="match status" value="1"/>
</dbReference>
<dbReference type="CDD" id="cd04647">
    <property type="entry name" value="LbH_MAT_like"/>
    <property type="match status" value="1"/>
</dbReference>
<evidence type="ECO:0000256" key="1">
    <source>
        <dbReference type="ARBA" id="ARBA00007274"/>
    </source>
</evidence>
<reference evidence="4 5" key="1">
    <citation type="submission" date="2016-10" db="EMBL/GenBank/DDBJ databases">
        <authorList>
            <person name="de Groot N.N."/>
        </authorList>
    </citation>
    <scope>NUCLEOTIDE SEQUENCE [LARGE SCALE GENOMIC DNA]</scope>
    <source>
        <strain evidence="4 5">DSM 12272</strain>
    </source>
</reference>
<keyword evidence="5" id="KW-1185">Reference proteome</keyword>
<comment type="similarity">
    <text evidence="1">Belongs to the transferase hexapeptide repeat family.</text>
</comment>
<protein>
    <submittedName>
        <fullName evidence="4">Maltose O-acetyltransferase</fullName>
    </submittedName>
</protein>
<dbReference type="RefSeq" id="WP_089966328.1">
    <property type="nucleotide sequence ID" value="NZ_FNJM01000001.1"/>
</dbReference>
<organism evidence="4 5">
    <name type="scientific">Clostridium gasigenes</name>
    <dbReference type="NCBI Taxonomy" id="94869"/>
    <lineage>
        <taxon>Bacteria</taxon>
        <taxon>Bacillati</taxon>
        <taxon>Bacillota</taxon>
        <taxon>Clostridia</taxon>
        <taxon>Eubacteriales</taxon>
        <taxon>Clostridiaceae</taxon>
        <taxon>Clostridium</taxon>
    </lineage>
</organism>
<evidence type="ECO:0000313" key="5">
    <source>
        <dbReference type="Proteomes" id="UP000198597"/>
    </source>
</evidence>
<dbReference type="Gene3D" id="2.160.10.10">
    <property type="entry name" value="Hexapeptide repeat proteins"/>
    <property type="match status" value="1"/>
</dbReference>
<proteinExistence type="inferred from homology"/>